<proteinExistence type="inferred from homology"/>
<dbReference type="NCBIfam" id="TIGR00755">
    <property type="entry name" value="ksgA"/>
    <property type="match status" value="1"/>
</dbReference>
<evidence type="ECO:0000256" key="6">
    <source>
        <dbReference type="PROSITE-ProRule" id="PRU01026"/>
    </source>
</evidence>
<evidence type="ECO:0000313" key="8">
    <source>
        <dbReference type="EMBL" id="RWZ78968.1"/>
    </source>
</evidence>
<keyword evidence="1" id="KW-0698">rRNA processing</keyword>
<evidence type="ECO:0000256" key="3">
    <source>
        <dbReference type="ARBA" id="ARBA00022679"/>
    </source>
</evidence>
<comment type="caution">
    <text evidence="8">The sequence shown here is derived from an EMBL/GenBank/DDBJ whole genome shotgun (WGS) entry which is preliminary data.</text>
</comment>
<keyword evidence="9" id="KW-1185">Reference proteome</keyword>
<keyword evidence="3 6" id="KW-0808">Transferase</keyword>
<evidence type="ECO:0000259" key="7">
    <source>
        <dbReference type="SMART" id="SM00650"/>
    </source>
</evidence>
<dbReference type="PANTHER" id="PTHR11727:SF7">
    <property type="entry name" value="DIMETHYLADENOSINE TRANSFERASE-RELATED"/>
    <property type="match status" value="1"/>
</dbReference>
<feature type="binding site" evidence="6">
    <location>
        <position position="58"/>
    </location>
    <ligand>
        <name>S-adenosyl-L-methionine</name>
        <dbReference type="ChEBI" id="CHEBI:59789"/>
    </ligand>
</feature>
<keyword evidence="5 6" id="KW-0694">RNA-binding</keyword>
<dbReference type="Pfam" id="PF00398">
    <property type="entry name" value="RrnaAD"/>
    <property type="match status" value="1"/>
</dbReference>
<dbReference type="Gene3D" id="3.40.50.150">
    <property type="entry name" value="Vaccinia Virus protein VP39"/>
    <property type="match status" value="1"/>
</dbReference>
<dbReference type="GO" id="GO:0005829">
    <property type="term" value="C:cytosol"/>
    <property type="evidence" value="ECO:0007669"/>
    <property type="project" value="TreeGrafter"/>
</dbReference>
<accession>A0A4Q0AID7</accession>
<dbReference type="SMART" id="SM00650">
    <property type="entry name" value="rADc"/>
    <property type="match status" value="1"/>
</dbReference>
<dbReference type="InterPro" id="IPR029063">
    <property type="entry name" value="SAM-dependent_MTases_sf"/>
</dbReference>
<dbReference type="AlphaFoldDB" id="A0A4Q0AID7"/>
<evidence type="ECO:0000256" key="2">
    <source>
        <dbReference type="ARBA" id="ARBA00022603"/>
    </source>
</evidence>
<feature type="binding site" evidence="6">
    <location>
        <position position="12"/>
    </location>
    <ligand>
        <name>S-adenosyl-L-methionine</name>
        <dbReference type="ChEBI" id="CHEBI:59789"/>
    </ligand>
</feature>
<feature type="binding site" evidence="6">
    <location>
        <position position="100"/>
    </location>
    <ligand>
        <name>S-adenosyl-L-methionine</name>
        <dbReference type="ChEBI" id="CHEBI:59789"/>
    </ligand>
</feature>
<dbReference type="InterPro" id="IPR001737">
    <property type="entry name" value="KsgA/Erm"/>
</dbReference>
<protein>
    <submittedName>
        <fullName evidence="8">Ribosomal RNA small subunit methyltransferase A</fullName>
        <ecNumber evidence="8">2.1.1.182</ecNumber>
    </submittedName>
</protein>
<feature type="binding site" evidence="6">
    <location>
        <position position="37"/>
    </location>
    <ligand>
        <name>S-adenosyl-L-methionine</name>
        <dbReference type="ChEBI" id="CHEBI:59789"/>
    </ligand>
</feature>
<dbReference type="EMBL" id="SCKW01000025">
    <property type="protein sequence ID" value="RWZ78968.1"/>
    <property type="molecule type" value="Genomic_DNA"/>
</dbReference>
<keyword evidence="2 6" id="KW-0489">Methyltransferase</keyword>
<sequence>MPAKKSLGQHWLNDRSILEAIVDFGGITKDDTVLEIGPGQGSLTSVLLRRAKQVVAVEVDPVLAAKLPGMFPGKRLSLHRQDILAFNLNGLPPGYKVAANLPYYLTGKIIRLLLEAANPPQDAVLLVQKEVAERLAAGPGKLSLSGVAAQFYCRVSLGPLVNAELFSPPPKVDSRAVRLLRRRPAEWPHADPKTYFKVVKAGFSAPRKQLR</sequence>
<dbReference type="InterPro" id="IPR011530">
    <property type="entry name" value="rRNA_adenine_dimethylase"/>
</dbReference>
<dbReference type="PROSITE" id="PS01131">
    <property type="entry name" value="RRNA_A_DIMETH"/>
    <property type="match status" value="1"/>
</dbReference>
<dbReference type="GO" id="GO:0052908">
    <property type="term" value="F:16S rRNA (adenine(1518)-N(6)/adenine(1519)-N(6))-dimethyltransferase activity"/>
    <property type="evidence" value="ECO:0007669"/>
    <property type="project" value="UniProtKB-EC"/>
</dbReference>
<organism evidence="8 9">
    <name type="scientific">Candidatus Chaera renei</name>
    <dbReference type="NCBI Taxonomy" id="2506947"/>
    <lineage>
        <taxon>Bacteria</taxon>
        <taxon>Candidatus Saccharimonadota</taxon>
        <taxon>Candidatus Saccharimonadia</taxon>
        <taxon>Candidatus Saccharimonadales</taxon>
        <taxon>Candidatus Saccharimonadaceae</taxon>
        <taxon>Candidatus Chaera</taxon>
    </lineage>
</organism>
<dbReference type="GO" id="GO:0003723">
    <property type="term" value="F:RNA binding"/>
    <property type="evidence" value="ECO:0007669"/>
    <property type="project" value="UniProtKB-UniRule"/>
</dbReference>
<dbReference type="PROSITE" id="PS51689">
    <property type="entry name" value="SAM_RNA_A_N6_MT"/>
    <property type="match status" value="1"/>
</dbReference>
<dbReference type="EC" id="2.1.1.182" evidence="8"/>
<dbReference type="CDD" id="cd02440">
    <property type="entry name" value="AdoMet_MTases"/>
    <property type="match status" value="1"/>
</dbReference>
<evidence type="ECO:0000313" key="9">
    <source>
        <dbReference type="Proteomes" id="UP000289269"/>
    </source>
</evidence>
<dbReference type="InterPro" id="IPR020596">
    <property type="entry name" value="rRNA_Ade_Mease_Trfase_CS"/>
</dbReference>
<keyword evidence="4 6" id="KW-0949">S-adenosyl-L-methionine</keyword>
<dbReference type="InterPro" id="IPR020598">
    <property type="entry name" value="rRNA_Ade_methylase_Trfase_N"/>
</dbReference>
<dbReference type="PANTHER" id="PTHR11727">
    <property type="entry name" value="DIMETHYLADENOSINE TRANSFERASE"/>
    <property type="match status" value="1"/>
</dbReference>
<feature type="binding site" evidence="6">
    <location>
        <position position="10"/>
    </location>
    <ligand>
        <name>S-adenosyl-L-methionine</name>
        <dbReference type="ChEBI" id="CHEBI:59789"/>
    </ligand>
</feature>
<feature type="domain" description="Ribosomal RNA adenine methylase transferase N-terminal" evidence="7">
    <location>
        <begin position="17"/>
        <end position="183"/>
    </location>
</feature>
<gene>
    <name evidence="8" type="primary">rsmA</name>
    <name evidence="8" type="ORF">EOT04_02540</name>
</gene>
<feature type="non-terminal residue" evidence="8">
    <location>
        <position position="211"/>
    </location>
</feature>
<comment type="similarity">
    <text evidence="6">Belongs to the class I-like SAM-binding methyltransferase superfamily. rRNA adenine N(6)-methyltransferase family.</text>
</comment>
<evidence type="ECO:0000256" key="5">
    <source>
        <dbReference type="ARBA" id="ARBA00022884"/>
    </source>
</evidence>
<evidence type="ECO:0000256" key="1">
    <source>
        <dbReference type="ARBA" id="ARBA00022552"/>
    </source>
</evidence>
<name>A0A4Q0AID7_9BACT</name>
<reference evidence="8" key="1">
    <citation type="submission" date="2019-01" db="EMBL/GenBank/DDBJ databases">
        <title>Genomic signatures and co-occurrence patterns of the ultra-small Saccharimodia (Patescibacteria phylum) suggest a symbiotic lifestyle.</title>
        <authorList>
            <person name="Lemos L."/>
            <person name="Medeiros J."/>
            <person name="Andreote F."/>
            <person name="Fernandes G."/>
            <person name="Varani A."/>
            <person name="Oliveira G."/>
            <person name="Pylro V."/>
        </authorList>
    </citation>
    <scope>NUCLEOTIDE SEQUENCE [LARGE SCALE GENOMIC DNA]</scope>
    <source>
        <strain evidence="8">AMD01</strain>
    </source>
</reference>
<evidence type="ECO:0000256" key="4">
    <source>
        <dbReference type="ARBA" id="ARBA00022691"/>
    </source>
</evidence>
<dbReference type="Proteomes" id="UP000289269">
    <property type="component" value="Unassembled WGS sequence"/>
</dbReference>
<dbReference type="SUPFAM" id="SSF53335">
    <property type="entry name" value="S-adenosyl-L-methionine-dependent methyltransferases"/>
    <property type="match status" value="1"/>
</dbReference>
<feature type="binding site" evidence="6">
    <location>
        <position position="82"/>
    </location>
    <ligand>
        <name>S-adenosyl-L-methionine</name>
        <dbReference type="ChEBI" id="CHEBI:59789"/>
    </ligand>
</feature>